<dbReference type="SFLD" id="SFLDG01129">
    <property type="entry name" value="C1.5:_HAD__Beta-PGM__Phosphata"/>
    <property type="match status" value="1"/>
</dbReference>
<dbReference type="EMBL" id="VFRA01000001">
    <property type="protein sequence ID" value="TQO19969.1"/>
    <property type="molecule type" value="Genomic_DNA"/>
</dbReference>
<protein>
    <submittedName>
        <fullName evidence="1">Phosphoglycolate phosphatase</fullName>
    </submittedName>
</protein>
<dbReference type="Pfam" id="PF13419">
    <property type="entry name" value="HAD_2"/>
    <property type="match status" value="1"/>
</dbReference>
<comment type="caution">
    <text evidence="1">The sequence shown here is derived from an EMBL/GenBank/DDBJ whole genome shotgun (WGS) entry which is preliminary data.</text>
</comment>
<dbReference type="OrthoDB" id="9776368at2"/>
<dbReference type="InterPro" id="IPR036412">
    <property type="entry name" value="HAD-like_sf"/>
</dbReference>
<dbReference type="InterPro" id="IPR023214">
    <property type="entry name" value="HAD_sf"/>
</dbReference>
<accession>A0A8H2K782</accession>
<dbReference type="InterPro" id="IPR050155">
    <property type="entry name" value="HAD-like_hydrolase_sf"/>
</dbReference>
<dbReference type="Gene3D" id="1.10.150.240">
    <property type="entry name" value="Putative phosphatase, domain 2"/>
    <property type="match status" value="1"/>
</dbReference>
<sequence length="220" mass="23533">MANNWTCILIDLDGTIADSAPGITTSLAFMFEELGYPVPSQEELVAYVGPPMLDSFRDRAGFTSVESAQALSVYRRHYIDGNNAHGSDIFPGMAEVLKTLHASGIPLSLATSKPEFPASVILDHANLTQYFRVMAGASIDEIRSAKKDIVAEALTRLTMIGADVSNPVMIGDRDYDIEGAAEHGVPTIYVDWGYGNPGESEGSLAVVSTAEELLPLLLPG</sequence>
<organism evidence="1 2">
    <name type="scientific">Rhodoglobus vestalii</name>
    <dbReference type="NCBI Taxonomy" id="193384"/>
    <lineage>
        <taxon>Bacteria</taxon>
        <taxon>Bacillati</taxon>
        <taxon>Actinomycetota</taxon>
        <taxon>Actinomycetes</taxon>
        <taxon>Micrococcales</taxon>
        <taxon>Microbacteriaceae</taxon>
        <taxon>Rhodoglobus</taxon>
    </lineage>
</organism>
<gene>
    <name evidence="1" type="ORF">FB472_1570</name>
</gene>
<dbReference type="PANTHER" id="PTHR43434:SF20">
    <property type="entry name" value="5'-NUCLEOTIDASE"/>
    <property type="match status" value="1"/>
</dbReference>
<dbReference type="PANTHER" id="PTHR43434">
    <property type="entry name" value="PHOSPHOGLYCOLATE PHOSPHATASE"/>
    <property type="match status" value="1"/>
</dbReference>
<dbReference type="SFLD" id="SFLDS00003">
    <property type="entry name" value="Haloacid_Dehalogenase"/>
    <property type="match status" value="1"/>
</dbReference>
<dbReference type="GO" id="GO:0004713">
    <property type="term" value="F:protein tyrosine kinase activity"/>
    <property type="evidence" value="ECO:0007669"/>
    <property type="project" value="TreeGrafter"/>
</dbReference>
<evidence type="ECO:0000313" key="1">
    <source>
        <dbReference type="EMBL" id="TQO19969.1"/>
    </source>
</evidence>
<proteinExistence type="predicted"/>
<name>A0A8H2K782_9MICO</name>
<dbReference type="RefSeq" id="WP_141990386.1">
    <property type="nucleotide sequence ID" value="NZ_VFRA01000001.1"/>
</dbReference>
<evidence type="ECO:0000313" key="2">
    <source>
        <dbReference type="Proteomes" id="UP000316560"/>
    </source>
</evidence>
<dbReference type="SUPFAM" id="SSF56784">
    <property type="entry name" value="HAD-like"/>
    <property type="match status" value="1"/>
</dbReference>
<dbReference type="Gene3D" id="3.40.50.1000">
    <property type="entry name" value="HAD superfamily/HAD-like"/>
    <property type="match status" value="1"/>
</dbReference>
<dbReference type="InterPro" id="IPR023198">
    <property type="entry name" value="PGP-like_dom2"/>
</dbReference>
<dbReference type="GO" id="GO:0005829">
    <property type="term" value="C:cytosol"/>
    <property type="evidence" value="ECO:0007669"/>
    <property type="project" value="TreeGrafter"/>
</dbReference>
<keyword evidence="2" id="KW-1185">Reference proteome</keyword>
<reference evidence="1 2" key="1">
    <citation type="submission" date="2019-06" db="EMBL/GenBank/DDBJ databases">
        <title>Sequencing the genomes of 1000 actinobacteria strains.</title>
        <authorList>
            <person name="Klenk H.-P."/>
        </authorList>
    </citation>
    <scope>NUCLEOTIDE SEQUENCE [LARGE SCALE GENOMIC DNA]</scope>
    <source>
        <strain evidence="1 2">DSM 21947</strain>
    </source>
</reference>
<dbReference type="Proteomes" id="UP000316560">
    <property type="component" value="Unassembled WGS sequence"/>
</dbReference>
<dbReference type="AlphaFoldDB" id="A0A8H2K782"/>
<dbReference type="InterPro" id="IPR041492">
    <property type="entry name" value="HAD_2"/>
</dbReference>